<dbReference type="SUPFAM" id="SSF46785">
    <property type="entry name" value="Winged helix' DNA-binding domain"/>
    <property type="match status" value="1"/>
</dbReference>
<feature type="domain" description="HTH crp-type" evidence="5">
    <location>
        <begin position="145"/>
        <end position="209"/>
    </location>
</feature>
<dbReference type="Pfam" id="PF00027">
    <property type="entry name" value="cNMP_binding"/>
    <property type="match status" value="1"/>
</dbReference>
<reference evidence="6 7" key="1">
    <citation type="submission" date="2020-02" db="EMBL/GenBank/DDBJ databases">
        <authorList>
            <person name="Dziuba M."/>
            <person name="Kuznetsov B."/>
            <person name="Mardanov A."/>
            <person name="Ravin N."/>
            <person name="Grouzdev D."/>
        </authorList>
    </citation>
    <scope>NUCLEOTIDE SEQUENCE [LARGE SCALE GENOMIC DNA]</scope>
    <source>
        <strain evidence="6 7">SpK</strain>
    </source>
</reference>
<evidence type="ECO:0000259" key="4">
    <source>
        <dbReference type="PROSITE" id="PS50042"/>
    </source>
</evidence>
<dbReference type="SMART" id="SM00419">
    <property type="entry name" value="HTH_CRP"/>
    <property type="match status" value="1"/>
</dbReference>
<dbReference type="InterPro" id="IPR014710">
    <property type="entry name" value="RmlC-like_jellyroll"/>
</dbReference>
<name>A0A7C9QSA3_9PROT</name>
<dbReference type="Gene3D" id="1.10.10.10">
    <property type="entry name" value="Winged helix-like DNA-binding domain superfamily/Winged helix DNA-binding domain"/>
    <property type="match status" value="1"/>
</dbReference>
<gene>
    <name evidence="6" type="ORF">G4223_04475</name>
</gene>
<dbReference type="InterPro" id="IPR036388">
    <property type="entry name" value="WH-like_DNA-bd_sf"/>
</dbReference>
<dbReference type="InterPro" id="IPR050397">
    <property type="entry name" value="Env_Response_Regulators"/>
</dbReference>
<dbReference type="SMART" id="SM00100">
    <property type="entry name" value="cNMP"/>
    <property type="match status" value="1"/>
</dbReference>
<dbReference type="CDD" id="cd00038">
    <property type="entry name" value="CAP_ED"/>
    <property type="match status" value="1"/>
</dbReference>
<keyword evidence="7" id="KW-1185">Reference proteome</keyword>
<dbReference type="InterPro" id="IPR036390">
    <property type="entry name" value="WH_DNA-bd_sf"/>
</dbReference>
<dbReference type="GO" id="GO:0003677">
    <property type="term" value="F:DNA binding"/>
    <property type="evidence" value="ECO:0007669"/>
    <property type="project" value="UniProtKB-KW"/>
</dbReference>
<dbReference type="RefSeq" id="WP_163675623.1">
    <property type="nucleotide sequence ID" value="NZ_JAAIYP010000027.1"/>
</dbReference>
<dbReference type="Proteomes" id="UP000480684">
    <property type="component" value="Unassembled WGS sequence"/>
</dbReference>
<organism evidence="6 7">
    <name type="scientific">Magnetospirillum aberrantis SpK</name>
    <dbReference type="NCBI Taxonomy" id="908842"/>
    <lineage>
        <taxon>Bacteria</taxon>
        <taxon>Pseudomonadati</taxon>
        <taxon>Pseudomonadota</taxon>
        <taxon>Alphaproteobacteria</taxon>
        <taxon>Rhodospirillales</taxon>
        <taxon>Rhodospirillaceae</taxon>
        <taxon>Magnetospirillum</taxon>
    </lineage>
</organism>
<comment type="caution">
    <text evidence="6">The sequence shown here is derived from an EMBL/GenBank/DDBJ whole genome shotgun (WGS) entry which is preliminary data.</text>
</comment>
<evidence type="ECO:0000313" key="7">
    <source>
        <dbReference type="Proteomes" id="UP000480684"/>
    </source>
</evidence>
<evidence type="ECO:0000256" key="1">
    <source>
        <dbReference type="ARBA" id="ARBA00023015"/>
    </source>
</evidence>
<dbReference type="GO" id="GO:0005829">
    <property type="term" value="C:cytosol"/>
    <property type="evidence" value="ECO:0007669"/>
    <property type="project" value="TreeGrafter"/>
</dbReference>
<dbReference type="Pfam" id="PF13545">
    <property type="entry name" value="HTH_Crp_2"/>
    <property type="match status" value="1"/>
</dbReference>
<dbReference type="InterPro" id="IPR000595">
    <property type="entry name" value="cNMP-bd_dom"/>
</dbReference>
<evidence type="ECO:0000259" key="5">
    <source>
        <dbReference type="PROSITE" id="PS51063"/>
    </source>
</evidence>
<keyword evidence="1" id="KW-0805">Transcription regulation</keyword>
<evidence type="ECO:0000313" key="6">
    <source>
        <dbReference type="EMBL" id="NFV79363.1"/>
    </source>
</evidence>
<keyword evidence="3" id="KW-0804">Transcription</keyword>
<protein>
    <submittedName>
        <fullName evidence="6">Crp/Fnr family transcriptional regulator</fullName>
    </submittedName>
</protein>
<dbReference type="SUPFAM" id="SSF51206">
    <property type="entry name" value="cAMP-binding domain-like"/>
    <property type="match status" value="1"/>
</dbReference>
<dbReference type="AlphaFoldDB" id="A0A7C9QSA3"/>
<dbReference type="PRINTS" id="PR00034">
    <property type="entry name" value="HTHCRP"/>
</dbReference>
<dbReference type="PROSITE" id="PS50042">
    <property type="entry name" value="CNMP_BINDING_3"/>
    <property type="match status" value="1"/>
</dbReference>
<dbReference type="InterPro" id="IPR018490">
    <property type="entry name" value="cNMP-bd_dom_sf"/>
</dbReference>
<dbReference type="GO" id="GO:0003700">
    <property type="term" value="F:DNA-binding transcription factor activity"/>
    <property type="evidence" value="ECO:0007669"/>
    <property type="project" value="TreeGrafter"/>
</dbReference>
<dbReference type="EMBL" id="JAAIYP010000027">
    <property type="protein sequence ID" value="NFV79363.1"/>
    <property type="molecule type" value="Genomic_DNA"/>
</dbReference>
<evidence type="ECO:0000256" key="2">
    <source>
        <dbReference type="ARBA" id="ARBA00023125"/>
    </source>
</evidence>
<keyword evidence="2" id="KW-0238">DNA-binding</keyword>
<dbReference type="PANTHER" id="PTHR24567">
    <property type="entry name" value="CRP FAMILY TRANSCRIPTIONAL REGULATORY PROTEIN"/>
    <property type="match status" value="1"/>
</dbReference>
<proteinExistence type="predicted"/>
<dbReference type="PROSITE" id="PS51063">
    <property type="entry name" value="HTH_CRP_2"/>
    <property type="match status" value="1"/>
</dbReference>
<dbReference type="Gene3D" id="2.60.120.10">
    <property type="entry name" value="Jelly Rolls"/>
    <property type="match status" value="1"/>
</dbReference>
<sequence length="220" mass="24021">MTDITALEPFRRLSETSHRLLAGGTVTHRFDAGRTIIEKGQDVSGAYFVLEGRLRVFSLLPGGKEATLYFIEPGETCVLALNSLFNDLLYPAWVQTDSDTRVAVIPGRVYRALFATEPDIQDLTVQTLSTLVFRLMAELDQVHGQTLEQRLAGLLLVRASGRGVVRLTQQEMASHIGTTREVVARLIGRLSARGLIQSGRGAVTLHDRHALSVLAGGQDG</sequence>
<accession>A0A7C9QSA3</accession>
<evidence type="ECO:0000256" key="3">
    <source>
        <dbReference type="ARBA" id="ARBA00023163"/>
    </source>
</evidence>
<dbReference type="PANTHER" id="PTHR24567:SF26">
    <property type="entry name" value="REGULATORY PROTEIN YEIL"/>
    <property type="match status" value="1"/>
</dbReference>
<feature type="domain" description="Cyclic nucleotide-binding" evidence="4">
    <location>
        <begin position="9"/>
        <end position="131"/>
    </location>
</feature>
<dbReference type="InterPro" id="IPR012318">
    <property type="entry name" value="HTH_CRP"/>
</dbReference>